<dbReference type="InterPro" id="IPR031996">
    <property type="entry name" value="NVL2_nucleolin-bd"/>
</dbReference>
<dbReference type="Pfam" id="PF16725">
    <property type="entry name" value="Nucleolin_bd"/>
    <property type="match status" value="1"/>
</dbReference>
<evidence type="ECO:0000259" key="7">
    <source>
        <dbReference type="SMART" id="SM00382"/>
    </source>
</evidence>
<evidence type="ECO:0000313" key="8">
    <source>
        <dbReference type="EMBL" id="KAL0925982.1"/>
    </source>
</evidence>
<keyword evidence="4" id="KW-0547">Nucleotide-binding</keyword>
<comment type="caution">
    <text evidence="8">The sequence shown here is derived from an EMBL/GenBank/DDBJ whole genome shotgun (WGS) entry which is preliminary data.</text>
</comment>
<evidence type="ECO:0000256" key="4">
    <source>
        <dbReference type="ARBA" id="ARBA00022741"/>
    </source>
</evidence>
<feature type="domain" description="AAA+ ATPase" evidence="7">
    <location>
        <begin position="575"/>
        <end position="711"/>
    </location>
</feature>
<dbReference type="GO" id="GO:0005524">
    <property type="term" value="F:ATP binding"/>
    <property type="evidence" value="ECO:0007669"/>
    <property type="project" value="UniProtKB-KW"/>
</dbReference>
<dbReference type="Gene3D" id="1.10.8.60">
    <property type="match status" value="2"/>
</dbReference>
<dbReference type="SMART" id="SM00382">
    <property type="entry name" value="AAA"/>
    <property type="match status" value="2"/>
</dbReference>
<dbReference type="PROSITE" id="PS00674">
    <property type="entry name" value="AAA"/>
    <property type="match status" value="1"/>
</dbReference>
<organism evidence="8 9">
    <name type="scientific">Dendrobium thyrsiflorum</name>
    <name type="common">Pinecone-like raceme dendrobium</name>
    <name type="synonym">Orchid</name>
    <dbReference type="NCBI Taxonomy" id="117978"/>
    <lineage>
        <taxon>Eukaryota</taxon>
        <taxon>Viridiplantae</taxon>
        <taxon>Streptophyta</taxon>
        <taxon>Embryophyta</taxon>
        <taxon>Tracheophyta</taxon>
        <taxon>Spermatophyta</taxon>
        <taxon>Magnoliopsida</taxon>
        <taxon>Liliopsida</taxon>
        <taxon>Asparagales</taxon>
        <taxon>Orchidaceae</taxon>
        <taxon>Epidendroideae</taxon>
        <taxon>Malaxideae</taxon>
        <taxon>Dendrobiinae</taxon>
        <taxon>Dendrobium</taxon>
    </lineage>
</organism>
<dbReference type="GO" id="GO:0005737">
    <property type="term" value="C:cytoplasm"/>
    <property type="evidence" value="ECO:0007669"/>
    <property type="project" value="UniProtKB-SubCell"/>
</dbReference>
<keyword evidence="9" id="KW-1185">Reference proteome</keyword>
<evidence type="ECO:0000256" key="2">
    <source>
        <dbReference type="ARBA" id="ARBA00006914"/>
    </source>
</evidence>
<dbReference type="FunFam" id="3.40.50.300:FF:000365">
    <property type="entry name" value="Ribosome biogenesis ATPase RIX7"/>
    <property type="match status" value="1"/>
</dbReference>
<dbReference type="Proteomes" id="UP001552299">
    <property type="component" value="Unassembled WGS sequence"/>
</dbReference>
<protein>
    <recommendedName>
        <fullName evidence="7">AAA+ ATPase domain-containing protein</fullName>
    </recommendedName>
</protein>
<dbReference type="FunFam" id="1.10.8.60:FF:000109">
    <property type="entry name" value="Cell division control protein 48 homolog C"/>
    <property type="match status" value="1"/>
</dbReference>
<dbReference type="PANTHER" id="PTHR48470:SF1">
    <property type="entry name" value="CELL DIVISION CONTROL PROTEIN 48 C ISOFORM 1"/>
    <property type="match status" value="1"/>
</dbReference>
<dbReference type="Pfam" id="PF00004">
    <property type="entry name" value="AAA"/>
    <property type="match status" value="2"/>
</dbReference>
<evidence type="ECO:0000256" key="3">
    <source>
        <dbReference type="ARBA" id="ARBA00022490"/>
    </source>
</evidence>
<feature type="compositionally biased region" description="Low complexity" evidence="6">
    <location>
        <begin position="129"/>
        <end position="146"/>
    </location>
</feature>
<dbReference type="Gene3D" id="3.40.50.300">
    <property type="entry name" value="P-loop containing nucleotide triphosphate hydrolases"/>
    <property type="match status" value="2"/>
</dbReference>
<dbReference type="InterPro" id="IPR003959">
    <property type="entry name" value="ATPase_AAA_core"/>
</dbReference>
<dbReference type="SUPFAM" id="SSF52540">
    <property type="entry name" value="P-loop containing nucleoside triphosphate hydrolases"/>
    <property type="match status" value="2"/>
</dbReference>
<dbReference type="InterPro" id="IPR027417">
    <property type="entry name" value="P-loop_NTPase"/>
</dbReference>
<dbReference type="InterPro" id="IPR003593">
    <property type="entry name" value="AAA+_ATPase"/>
</dbReference>
<dbReference type="EMBL" id="JANQDX010000004">
    <property type="protein sequence ID" value="KAL0925982.1"/>
    <property type="molecule type" value="Genomic_DNA"/>
</dbReference>
<feature type="region of interest" description="Disordered" evidence="6">
    <location>
        <begin position="76"/>
        <end position="152"/>
    </location>
</feature>
<evidence type="ECO:0000256" key="5">
    <source>
        <dbReference type="ARBA" id="ARBA00022840"/>
    </source>
</evidence>
<gene>
    <name evidence="8" type="ORF">M5K25_004362</name>
</gene>
<keyword evidence="3" id="KW-0963">Cytoplasm</keyword>
<comment type="subcellular location">
    <subcellularLocation>
        <location evidence="1">Cytoplasm</location>
    </subcellularLocation>
</comment>
<comment type="similarity">
    <text evidence="2">Belongs to the AAA ATPase family.</text>
</comment>
<accession>A0ABD0VLG4</accession>
<dbReference type="InterPro" id="IPR003960">
    <property type="entry name" value="ATPase_AAA_CS"/>
</dbReference>
<dbReference type="InterPro" id="IPR055278">
    <property type="entry name" value="CDC48c"/>
</dbReference>
<dbReference type="AlphaFoldDB" id="A0ABD0VLG4"/>
<evidence type="ECO:0000256" key="6">
    <source>
        <dbReference type="SAM" id="MobiDB-lite"/>
    </source>
</evidence>
<evidence type="ECO:0000256" key="1">
    <source>
        <dbReference type="ARBA" id="ARBA00004496"/>
    </source>
</evidence>
<feature type="domain" description="AAA+ ATPase" evidence="7">
    <location>
        <begin position="273"/>
        <end position="430"/>
    </location>
</feature>
<feature type="region of interest" description="Disordered" evidence="6">
    <location>
        <begin position="1"/>
        <end position="21"/>
    </location>
</feature>
<dbReference type="FunFam" id="3.40.50.300:FF:000567">
    <property type="entry name" value="ATPase, AAA family protein"/>
    <property type="match status" value="1"/>
</dbReference>
<feature type="compositionally biased region" description="Polar residues" evidence="6">
    <location>
        <begin position="76"/>
        <end position="92"/>
    </location>
</feature>
<name>A0ABD0VLG4_DENTH</name>
<dbReference type="Pfam" id="PF17862">
    <property type="entry name" value="AAA_lid_3"/>
    <property type="match status" value="1"/>
</dbReference>
<feature type="compositionally biased region" description="Basic and acidic residues" evidence="6">
    <location>
        <begin position="93"/>
        <end position="121"/>
    </location>
</feature>
<dbReference type="PANTHER" id="PTHR48470">
    <property type="entry name" value="CELL DIVISION CONTROL PROTEIN 48 C ISOFORM 1"/>
    <property type="match status" value="1"/>
</dbReference>
<evidence type="ECO:0000313" key="9">
    <source>
        <dbReference type="Proteomes" id="UP001552299"/>
    </source>
</evidence>
<proteinExistence type="inferred from homology"/>
<dbReference type="InterPro" id="IPR041569">
    <property type="entry name" value="AAA_lid_3"/>
</dbReference>
<keyword evidence="5" id="KW-0067">ATP-binding</keyword>
<sequence>MGKRIRRGGGRSPFSPSSVMDRSKLIRRIKTLNLNSSADPDIVIQRLRDQYPDYARIKLQPFSARLKEVLQYIRNGNTKPPAAGNTSSSSFSDGERPSRRKRGREDVFEERLLRSESEHLRRLQVNHVSPSSPSESSDDSTSTSDDAAFEENIVPEFDVTKSMLRERYVKQSEQSVKKRKEEKNVEIEAVADEKRKIAIAMKKGGGSGKEAPVVSLGVVGSDHGSNMVSGEMRSEWPRFQDLGGINMILEDLIMEVIVPLCHPELPKRLGVRPMAGILLHGPPGCGKTRLAYAIANETGLPFYKISATEVVSGVSGESEERIRDLFNKAYRTAPSIVFIDEIDAIASKRENLQREMERRIVTQLMTCMDESEKILRAIDSDSGPEASEKITNRMPGYVLVIGATNRPDTIEQALRRPGRFDREIALGVPDENARAEILSVLTRNLRIEGKLDRFMIARFTPGFVGADLEALVNKAGYLAMKRVAGKKRAKLEENVDWWRHPWSPEETENLSITMLDFEEATKYVQPSTRREGFSSIPNIKWEDVGGLDSLRKEFNCYIIQRIKHPEDYEELGMDKEVGFMLYGPPGCGKTLIAMAVANEAGANFIHIKGPEILKKYVGESEQEVRKIFSRARTCSPCIIFFDEVDGLTSERGREGAGVVERVVNQLLTELDGADQRHGVYVIGATNRLDVIDHALLRPGRFGRVVYVPLPSADERGLILKALARKRPVSPDFDFNAFASREACKNLTGADLAALVSEAAMTCKQEKEKHVDQGISYDEPLVIKTSHFEKALEKITPSVSKEQRRYYEALSQNFRAA</sequence>
<reference evidence="8 9" key="1">
    <citation type="journal article" date="2024" name="Plant Biotechnol. J.">
        <title>Dendrobium thyrsiflorum genome and its molecular insights into genes involved in important horticultural traits.</title>
        <authorList>
            <person name="Chen B."/>
            <person name="Wang J.Y."/>
            <person name="Zheng P.J."/>
            <person name="Li K.L."/>
            <person name="Liang Y.M."/>
            <person name="Chen X.F."/>
            <person name="Zhang C."/>
            <person name="Zhao X."/>
            <person name="He X."/>
            <person name="Zhang G.Q."/>
            <person name="Liu Z.J."/>
            <person name="Xu Q."/>
        </authorList>
    </citation>
    <scope>NUCLEOTIDE SEQUENCE [LARGE SCALE GENOMIC DNA]</scope>
    <source>
        <strain evidence="8">GZMU011</strain>
    </source>
</reference>